<evidence type="ECO:0000313" key="3">
    <source>
        <dbReference type="EMBL" id="KAG7299800.1"/>
    </source>
</evidence>
<feature type="compositionally biased region" description="Basic and acidic residues" evidence="1">
    <location>
        <begin position="173"/>
        <end position="196"/>
    </location>
</feature>
<gene>
    <name evidence="3" type="ORF">JYU34_016809</name>
</gene>
<feature type="chain" id="PRO_5045277987" evidence="2">
    <location>
        <begin position="17"/>
        <end position="196"/>
    </location>
</feature>
<reference evidence="3 4" key="1">
    <citation type="submission" date="2021-06" db="EMBL/GenBank/DDBJ databases">
        <title>A haploid diamondback moth (Plutella xylostella L.) genome assembly resolves 31 chromosomes and identifies a diamide resistance mutation.</title>
        <authorList>
            <person name="Ward C.M."/>
            <person name="Perry K.D."/>
            <person name="Baker G."/>
            <person name="Powis K."/>
            <person name="Heckel D.G."/>
            <person name="Baxter S.W."/>
        </authorList>
    </citation>
    <scope>NUCLEOTIDE SEQUENCE [LARGE SCALE GENOMIC DNA]</scope>
    <source>
        <strain evidence="3 4">LV</strain>
        <tissue evidence="3">Single pupa</tissue>
    </source>
</reference>
<keyword evidence="2" id="KW-0732">Signal</keyword>
<organism evidence="3 4">
    <name type="scientific">Plutella xylostella</name>
    <name type="common">Diamondback moth</name>
    <name type="synonym">Plutella maculipennis</name>
    <dbReference type="NCBI Taxonomy" id="51655"/>
    <lineage>
        <taxon>Eukaryota</taxon>
        <taxon>Metazoa</taxon>
        <taxon>Ecdysozoa</taxon>
        <taxon>Arthropoda</taxon>
        <taxon>Hexapoda</taxon>
        <taxon>Insecta</taxon>
        <taxon>Pterygota</taxon>
        <taxon>Neoptera</taxon>
        <taxon>Endopterygota</taxon>
        <taxon>Lepidoptera</taxon>
        <taxon>Glossata</taxon>
        <taxon>Ditrysia</taxon>
        <taxon>Yponomeutoidea</taxon>
        <taxon>Plutellidae</taxon>
        <taxon>Plutella</taxon>
    </lineage>
</organism>
<protein>
    <submittedName>
        <fullName evidence="3">Uncharacterized protein</fullName>
    </submittedName>
</protein>
<comment type="caution">
    <text evidence="3">The sequence shown here is derived from an EMBL/GenBank/DDBJ whole genome shotgun (WGS) entry which is preliminary data.</text>
</comment>
<keyword evidence="4" id="KW-1185">Reference proteome</keyword>
<evidence type="ECO:0000256" key="1">
    <source>
        <dbReference type="SAM" id="MobiDB-lite"/>
    </source>
</evidence>
<evidence type="ECO:0000313" key="4">
    <source>
        <dbReference type="Proteomes" id="UP000823941"/>
    </source>
</evidence>
<dbReference type="EMBL" id="JAHIBW010000022">
    <property type="protein sequence ID" value="KAG7299800.1"/>
    <property type="molecule type" value="Genomic_DNA"/>
</dbReference>
<name>A0ABQ7Q3I6_PLUXY</name>
<feature type="compositionally biased region" description="Basic and acidic residues" evidence="1">
    <location>
        <begin position="149"/>
        <end position="165"/>
    </location>
</feature>
<feature type="region of interest" description="Disordered" evidence="1">
    <location>
        <begin position="149"/>
        <end position="196"/>
    </location>
</feature>
<proteinExistence type="predicted"/>
<accession>A0ABQ7Q3I6</accession>
<feature type="signal peptide" evidence="2">
    <location>
        <begin position="1"/>
        <end position="16"/>
    </location>
</feature>
<dbReference type="Proteomes" id="UP000823941">
    <property type="component" value="Chromosome 22"/>
</dbReference>
<evidence type="ECO:0000256" key="2">
    <source>
        <dbReference type="SAM" id="SignalP"/>
    </source>
</evidence>
<sequence length="196" mass="22615">MRCLVIIAAAAAVVFSEPAPAPAPEPVLRLGRERNDEIVDAHIPRYWLDEKHYNLVPWVEPTRGVIAHSGSPHEIAMQNKIVRDVYSPSYSQPTYIIDYRFLKSGGRAYTRSRGGEVLILPKAVKTVDPSGQDSYDRLIDHLKEEELKHHRQEENRLRDRDEKRNPWSAPEVVPDRSWGKGWRQEEPELDEEYGKL</sequence>